<organism evidence="1 2">
    <name type="scientific">Planoprotostelium fungivorum</name>
    <dbReference type="NCBI Taxonomy" id="1890364"/>
    <lineage>
        <taxon>Eukaryota</taxon>
        <taxon>Amoebozoa</taxon>
        <taxon>Evosea</taxon>
        <taxon>Variosea</taxon>
        <taxon>Cavosteliida</taxon>
        <taxon>Cavosteliaceae</taxon>
        <taxon>Planoprotostelium</taxon>
    </lineage>
</organism>
<evidence type="ECO:0000313" key="1">
    <source>
        <dbReference type="EMBL" id="PRP83598.1"/>
    </source>
</evidence>
<dbReference type="Proteomes" id="UP000241769">
    <property type="component" value="Unassembled WGS sequence"/>
</dbReference>
<sequence>MEIDFEALWDNWDSSEATEINFQNYMRVLEQQREAFRQQYLQMEEDKRRDLRDGILEHLKRFHRMELQRRTSLWSITHRTSYSSMA</sequence>
<accession>A0A2P6NI12</accession>
<comment type="caution">
    <text evidence="1">The sequence shown here is derived from an EMBL/GenBank/DDBJ whole genome shotgun (WGS) entry which is preliminary data.</text>
</comment>
<dbReference type="AlphaFoldDB" id="A0A2P6NI12"/>
<proteinExistence type="predicted"/>
<gene>
    <name evidence="1" type="ORF">PROFUN_08324</name>
</gene>
<name>A0A2P6NI12_9EUKA</name>
<dbReference type="InParanoid" id="A0A2P6NI12"/>
<keyword evidence="2" id="KW-1185">Reference proteome</keyword>
<protein>
    <submittedName>
        <fullName evidence="1">Uncharacterized protein</fullName>
    </submittedName>
</protein>
<dbReference type="EMBL" id="MDYQ01000079">
    <property type="protein sequence ID" value="PRP83598.1"/>
    <property type="molecule type" value="Genomic_DNA"/>
</dbReference>
<evidence type="ECO:0000313" key="2">
    <source>
        <dbReference type="Proteomes" id="UP000241769"/>
    </source>
</evidence>
<reference evidence="1 2" key="1">
    <citation type="journal article" date="2018" name="Genome Biol. Evol.">
        <title>Multiple Roots of Fruiting Body Formation in Amoebozoa.</title>
        <authorList>
            <person name="Hillmann F."/>
            <person name="Forbes G."/>
            <person name="Novohradska S."/>
            <person name="Ferling I."/>
            <person name="Riege K."/>
            <person name="Groth M."/>
            <person name="Westermann M."/>
            <person name="Marz M."/>
            <person name="Spaller T."/>
            <person name="Winckler T."/>
            <person name="Schaap P."/>
            <person name="Glockner G."/>
        </authorList>
    </citation>
    <scope>NUCLEOTIDE SEQUENCE [LARGE SCALE GENOMIC DNA]</scope>
    <source>
        <strain evidence="1 2">Jena</strain>
    </source>
</reference>